<dbReference type="PANTHER" id="PTHR43537">
    <property type="entry name" value="TRANSCRIPTIONAL REGULATOR, GNTR FAMILY"/>
    <property type="match status" value="1"/>
</dbReference>
<dbReference type="PRINTS" id="PR00035">
    <property type="entry name" value="HTHGNTR"/>
</dbReference>
<keyword evidence="2" id="KW-0238">DNA-binding</keyword>
<dbReference type="PANTHER" id="PTHR43537:SF50">
    <property type="entry name" value="TRANSCRIPTIONAL REGULATORY PROTEIN"/>
    <property type="match status" value="1"/>
</dbReference>
<dbReference type="SUPFAM" id="SSF48008">
    <property type="entry name" value="GntR ligand-binding domain-like"/>
    <property type="match status" value="1"/>
</dbReference>
<sequence>MEVADELKASIIATDIALGEILSEERVASQMGVSRTPVREAFSILQHQGLLTILPQRGSAVFRPNAQDIEMLVDFRRHMELGAARLALRRAPAETADDLARTIELMDKARDRDELLSYTRADDAFHAAFFTHCGNPHYSQAYDLVSGRISALRAHLSIPLQIYRTRAYDEHLAMGKAFEERDEATLLNVLERHITAMSNNYVAALKHL</sequence>
<dbReference type="Pfam" id="PF00392">
    <property type="entry name" value="GntR"/>
    <property type="match status" value="1"/>
</dbReference>
<keyword evidence="1" id="KW-0805">Transcription regulation</keyword>
<dbReference type="Gene3D" id="1.10.10.10">
    <property type="entry name" value="Winged helix-like DNA-binding domain superfamily/Winged helix DNA-binding domain"/>
    <property type="match status" value="1"/>
</dbReference>
<dbReference type="Pfam" id="PF07729">
    <property type="entry name" value="FCD"/>
    <property type="match status" value="1"/>
</dbReference>
<dbReference type="InterPro" id="IPR011711">
    <property type="entry name" value="GntR_C"/>
</dbReference>
<dbReference type="Gene3D" id="1.20.120.530">
    <property type="entry name" value="GntR ligand-binding domain-like"/>
    <property type="match status" value="1"/>
</dbReference>
<dbReference type="RefSeq" id="WP_126007694.1">
    <property type="nucleotide sequence ID" value="NZ_CP032509.1"/>
</dbReference>
<dbReference type="InterPro" id="IPR008920">
    <property type="entry name" value="TF_FadR/GntR_C"/>
</dbReference>
<dbReference type="EMBL" id="CP032509">
    <property type="protein sequence ID" value="AZN70466.1"/>
    <property type="molecule type" value="Genomic_DNA"/>
</dbReference>
<gene>
    <name evidence="5" type="ORF">D5400_03525</name>
</gene>
<evidence type="ECO:0000256" key="3">
    <source>
        <dbReference type="ARBA" id="ARBA00023163"/>
    </source>
</evidence>
<proteinExistence type="predicted"/>
<accession>A0A3S9B0H4</accession>
<dbReference type="SUPFAM" id="SSF46785">
    <property type="entry name" value="Winged helix' DNA-binding domain"/>
    <property type="match status" value="1"/>
</dbReference>
<dbReference type="SMART" id="SM00345">
    <property type="entry name" value="HTH_GNTR"/>
    <property type="match status" value="1"/>
</dbReference>
<dbReference type="PROSITE" id="PS50949">
    <property type="entry name" value="HTH_GNTR"/>
    <property type="match status" value="1"/>
</dbReference>
<dbReference type="AlphaFoldDB" id="A0A3S9B0H4"/>
<dbReference type="InterPro" id="IPR036388">
    <property type="entry name" value="WH-like_DNA-bd_sf"/>
</dbReference>
<evidence type="ECO:0000256" key="2">
    <source>
        <dbReference type="ARBA" id="ARBA00023125"/>
    </source>
</evidence>
<reference evidence="5 6" key="1">
    <citation type="submission" date="2018-09" db="EMBL/GenBank/DDBJ databases">
        <title>Marinorhizobium profundi gen. nov., sp. nov., isolated from a deep-sea sediment sample from the New Britain Trench and proposal of Marinorhizobiaceae fam. nov. in the order Rhizobiales of the class Alphaproteobacteria.</title>
        <authorList>
            <person name="Cao J."/>
        </authorList>
    </citation>
    <scope>NUCLEOTIDE SEQUENCE [LARGE SCALE GENOMIC DNA]</scope>
    <source>
        <strain evidence="5 6">WS11</strain>
    </source>
</reference>
<feature type="domain" description="HTH gntR-type" evidence="4">
    <location>
        <begin position="1"/>
        <end position="64"/>
    </location>
</feature>
<dbReference type="GO" id="GO:0003677">
    <property type="term" value="F:DNA binding"/>
    <property type="evidence" value="ECO:0007669"/>
    <property type="project" value="UniProtKB-KW"/>
</dbReference>
<keyword evidence="3" id="KW-0804">Transcription</keyword>
<dbReference type="OrthoDB" id="9789310at2"/>
<keyword evidence="6" id="KW-1185">Reference proteome</keyword>
<dbReference type="GO" id="GO:0003700">
    <property type="term" value="F:DNA-binding transcription factor activity"/>
    <property type="evidence" value="ECO:0007669"/>
    <property type="project" value="InterPro"/>
</dbReference>
<dbReference type="SMART" id="SM00895">
    <property type="entry name" value="FCD"/>
    <property type="match status" value="1"/>
</dbReference>
<dbReference type="InterPro" id="IPR000524">
    <property type="entry name" value="Tscrpt_reg_HTH_GntR"/>
</dbReference>
<evidence type="ECO:0000313" key="5">
    <source>
        <dbReference type="EMBL" id="AZN70466.1"/>
    </source>
</evidence>
<dbReference type="Proteomes" id="UP000268192">
    <property type="component" value="Chromosome"/>
</dbReference>
<protein>
    <submittedName>
        <fullName evidence="5">GntR family transcriptional regulator</fullName>
    </submittedName>
</protein>
<evidence type="ECO:0000259" key="4">
    <source>
        <dbReference type="PROSITE" id="PS50949"/>
    </source>
</evidence>
<evidence type="ECO:0000256" key="1">
    <source>
        <dbReference type="ARBA" id="ARBA00023015"/>
    </source>
</evidence>
<evidence type="ECO:0000313" key="6">
    <source>
        <dbReference type="Proteomes" id="UP000268192"/>
    </source>
</evidence>
<organism evidence="5 6">
    <name type="scientific">Georhizobium profundi</name>
    <dbReference type="NCBI Taxonomy" id="2341112"/>
    <lineage>
        <taxon>Bacteria</taxon>
        <taxon>Pseudomonadati</taxon>
        <taxon>Pseudomonadota</taxon>
        <taxon>Alphaproteobacteria</taxon>
        <taxon>Hyphomicrobiales</taxon>
        <taxon>Rhizobiaceae</taxon>
        <taxon>Georhizobium</taxon>
    </lineage>
</organism>
<name>A0A3S9B0H4_9HYPH</name>
<dbReference type="InterPro" id="IPR036390">
    <property type="entry name" value="WH_DNA-bd_sf"/>
</dbReference>
<dbReference type="KEGG" id="abaw:D5400_03525"/>